<sequence length="390" mass="41892">MPCFPSRLTLKNFHYNPNDLDDLNVFCVSHKPRDRATCDATSVSIKNALNVPKLDKVNEQIRGEKSPSDVFALRTVSASSYYNVQTEAYYGMGQKMSQPLDDTDGLNTMVGLPNQQTTQLEGTGVHIDQLADGVSRVVIQSGQEELDVPAPVSAEAPSLSRMTSQSDDVFPLTDPVVAPDDLEKEVAEDAQQPPPSTVNGVGISSSSPMSSISSTSSLSTNSSRLDRPSAQSLTQEMLQDTETSDSIAQTPQTIVNAHPIDGAPAVSATTSARPSSRPPTPVHFRIPSGTSEGSPRSSTSSRGSYLIDPEPDTEPVSTPPLPPPQVSTAFTRADRPSSSGSYEHVRVKPAQRMLVKSQSSNDVISRPPVDMSRQLSRNESMRADRPSQNS</sequence>
<name>A0ABM1A130_APLCA</name>
<proteinExistence type="predicted"/>
<dbReference type="GeneID" id="101848047"/>
<feature type="region of interest" description="Disordered" evidence="1">
    <location>
        <begin position="146"/>
        <end position="390"/>
    </location>
</feature>
<feature type="compositionally biased region" description="Polar residues" evidence="1">
    <location>
        <begin position="229"/>
        <end position="255"/>
    </location>
</feature>
<accession>A0ABM1A130</accession>
<feature type="compositionally biased region" description="Polar residues" evidence="1">
    <location>
        <begin position="326"/>
        <end position="341"/>
    </location>
</feature>
<gene>
    <name evidence="3" type="primary">LOC101848047</name>
</gene>
<evidence type="ECO:0000313" key="2">
    <source>
        <dbReference type="Proteomes" id="UP000694888"/>
    </source>
</evidence>
<evidence type="ECO:0000256" key="1">
    <source>
        <dbReference type="SAM" id="MobiDB-lite"/>
    </source>
</evidence>
<dbReference type="RefSeq" id="XP_012938674.1">
    <property type="nucleotide sequence ID" value="XM_013083220.1"/>
</dbReference>
<feature type="compositionally biased region" description="Low complexity" evidence="1">
    <location>
        <begin position="287"/>
        <end position="304"/>
    </location>
</feature>
<feature type="compositionally biased region" description="Basic and acidic residues" evidence="1">
    <location>
        <begin position="379"/>
        <end position="390"/>
    </location>
</feature>
<dbReference type="Proteomes" id="UP000694888">
    <property type="component" value="Unplaced"/>
</dbReference>
<evidence type="ECO:0000313" key="3">
    <source>
        <dbReference type="RefSeq" id="XP_012938674.1"/>
    </source>
</evidence>
<reference evidence="3" key="1">
    <citation type="submission" date="2025-08" db="UniProtKB">
        <authorList>
            <consortium name="RefSeq"/>
        </authorList>
    </citation>
    <scope>IDENTIFICATION</scope>
</reference>
<keyword evidence="2" id="KW-1185">Reference proteome</keyword>
<organism evidence="2 3">
    <name type="scientific">Aplysia californica</name>
    <name type="common">California sea hare</name>
    <dbReference type="NCBI Taxonomy" id="6500"/>
    <lineage>
        <taxon>Eukaryota</taxon>
        <taxon>Metazoa</taxon>
        <taxon>Spiralia</taxon>
        <taxon>Lophotrochozoa</taxon>
        <taxon>Mollusca</taxon>
        <taxon>Gastropoda</taxon>
        <taxon>Heterobranchia</taxon>
        <taxon>Euthyneura</taxon>
        <taxon>Tectipleura</taxon>
        <taxon>Aplysiida</taxon>
        <taxon>Aplysioidea</taxon>
        <taxon>Aplysiidae</taxon>
        <taxon>Aplysia</taxon>
    </lineage>
</organism>
<feature type="compositionally biased region" description="Low complexity" evidence="1">
    <location>
        <begin position="204"/>
        <end position="223"/>
    </location>
</feature>
<feature type="compositionally biased region" description="Low complexity" evidence="1">
    <location>
        <begin position="263"/>
        <end position="275"/>
    </location>
</feature>
<protein>
    <submittedName>
        <fullName evidence="3">Uncharacterized protein LOC101848047</fullName>
    </submittedName>
</protein>